<feature type="compositionally biased region" description="Acidic residues" evidence="1">
    <location>
        <begin position="8"/>
        <end position="18"/>
    </location>
</feature>
<dbReference type="Gene3D" id="3.40.50.1820">
    <property type="entry name" value="alpha/beta hydrolase"/>
    <property type="match status" value="1"/>
</dbReference>
<proteinExistence type="predicted"/>
<protein>
    <recommendedName>
        <fullName evidence="4">Epoxide hydrolase</fullName>
    </recommendedName>
</protein>
<comment type="caution">
    <text evidence="2">The sequence shown here is derived from an EMBL/GenBank/DDBJ whole genome shotgun (WGS) entry which is preliminary data.</text>
</comment>
<feature type="region of interest" description="Disordered" evidence="1">
    <location>
        <begin position="1"/>
        <end position="21"/>
    </location>
</feature>
<dbReference type="SUPFAM" id="SSF53474">
    <property type="entry name" value="alpha/beta-Hydrolases"/>
    <property type="match status" value="1"/>
</dbReference>
<evidence type="ECO:0008006" key="4">
    <source>
        <dbReference type="Google" id="ProtNLM"/>
    </source>
</evidence>
<evidence type="ECO:0000313" key="3">
    <source>
        <dbReference type="Proteomes" id="UP001472677"/>
    </source>
</evidence>
<dbReference type="InterPro" id="IPR029058">
    <property type="entry name" value="AB_hydrolase_fold"/>
</dbReference>
<dbReference type="EMBL" id="JBBPBM010000013">
    <property type="protein sequence ID" value="KAK8561484.1"/>
    <property type="molecule type" value="Genomic_DNA"/>
</dbReference>
<organism evidence="2 3">
    <name type="scientific">Hibiscus sabdariffa</name>
    <name type="common">roselle</name>
    <dbReference type="NCBI Taxonomy" id="183260"/>
    <lineage>
        <taxon>Eukaryota</taxon>
        <taxon>Viridiplantae</taxon>
        <taxon>Streptophyta</taxon>
        <taxon>Embryophyta</taxon>
        <taxon>Tracheophyta</taxon>
        <taxon>Spermatophyta</taxon>
        <taxon>Magnoliopsida</taxon>
        <taxon>eudicotyledons</taxon>
        <taxon>Gunneridae</taxon>
        <taxon>Pentapetalae</taxon>
        <taxon>rosids</taxon>
        <taxon>malvids</taxon>
        <taxon>Malvales</taxon>
        <taxon>Malvaceae</taxon>
        <taxon>Malvoideae</taxon>
        <taxon>Hibiscus</taxon>
    </lineage>
</organism>
<reference evidence="2 3" key="1">
    <citation type="journal article" date="2024" name="G3 (Bethesda)">
        <title>Genome assembly of Hibiscus sabdariffa L. provides insights into metabolisms of medicinal natural products.</title>
        <authorList>
            <person name="Kim T."/>
        </authorList>
    </citation>
    <scope>NUCLEOTIDE SEQUENCE [LARGE SCALE GENOMIC DNA]</scope>
    <source>
        <strain evidence="2">TK-2024</strain>
        <tissue evidence="2">Old leaves</tissue>
    </source>
</reference>
<dbReference type="Proteomes" id="UP001472677">
    <property type="component" value="Unassembled WGS sequence"/>
</dbReference>
<evidence type="ECO:0000313" key="2">
    <source>
        <dbReference type="EMBL" id="KAK8561484.1"/>
    </source>
</evidence>
<name>A0ABR2EJC5_9ROSI</name>
<evidence type="ECO:0000256" key="1">
    <source>
        <dbReference type="SAM" id="MobiDB-lite"/>
    </source>
</evidence>
<sequence length="83" mass="9700">MKNLKENESEETEEDEEENVVHHYEKLGPKVVLFLHGFPEIWYTWERHHMAAVANAGFELLLLIAGAMDCRTTPSELEIQTRF</sequence>
<keyword evidence="3" id="KW-1185">Reference proteome</keyword>
<gene>
    <name evidence="2" type="ORF">V6N12_048554</name>
</gene>
<accession>A0ABR2EJC5</accession>